<dbReference type="PANTHER" id="PTHR47999">
    <property type="entry name" value="TRANSCRIPTION FACTOR MYB8-RELATED-RELATED"/>
    <property type="match status" value="1"/>
</dbReference>
<dbReference type="AlphaFoldDB" id="A0A498KD87"/>
<dbReference type="PANTHER" id="PTHR47999:SF96">
    <property type="entry name" value="TRANSCRIPTION REPRESSOR MYB6-LIKE"/>
    <property type="match status" value="1"/>
</dbReference>
<sequence>MGRKPCCDKEGLNRGAWSAWEDKILTSYIEPNGEGKWRDLPQRAGICCMRRIQISINYVNAGLNRCGKSYRLRWFNYLRPDIKRGNISSEEEELIIRLHKLLGNRYTTTESHPACTQHIFHPFIFPRVLTSNDSMNLTLHAPSTFCTPSFSRTFSPSKHLLRFSMFDTGINLNVKGCLNKCILQCLNTAVFSLINKAYNLN</sequence>
<dbReference type="InterPro" id="IPR015495">
    <property type="entry name" value="Myb_TF_plants"/>
</dbReference>
<evidence type="ECO:0000256" key="3">
    <source>
        <dbReference type="ARBA" id="ARBA00023242"/>
    </source>
</evidence>
<feature type="domain" description="Myb-like" evidence="4">
    <location>
        <begin position="9"/>
        <end position="78"/>
    </location>
</feature>
<keyword evidence="2" id="KW-0238">DNA-binding</keyword>
<evidence type="ECO:0000256" key="2">
    <source>
        <dbReference type="ARBA" id="ARBA00023125"/>
    </source>
</evidence>
<dbReference type="SUPFAM" id="SSF46689">
    <property type="entry name" value="Homeodomain-like"/>
    <property type="match status" value="1"/>
</dbReference>
<proteinExistence type="predicted"/>
<dbReference type="EMBL" id="RDQH01000328">
    <property type="protein sequence ID" value="RXI06139.1"/>
    <property type="molecule type" value="Genomic_DNA"/>
</dbReference>
<evidence type="ECO:0000256" key="1">
    <source>
        <dbReference type="ARBA" id="ARBA00004123"/>
    </source>
</evidence>
<comment type="caution">
    <text evidence="6">The sequence shown here is derived from an EMBL/GenBank/DDBJ whole genome shotgun (WGS) entry which is preliminary data.</text>
</comment>
<dbReference type="GO" id="GO:0003677">
    <property type="term" value="F:DNA binding"/>
    <property type="evidence" value="ECO:0007669"/>
    <property type="project" value="UniProtKB-KW"/>
</dbReference>
<accession>A0A498KD87</accession>
<evidence type="ECO:0000313" key="6">
    <source>
        <dbReference type="EMBL" id="RXI06139.1"/>
    </source>
</evidence>
<dbReference type="PROSITE" id="PS50090">
    <property type="entry name" value="MYB_LIKE"/>
    <property type="match status" value="1"/>
</dbReference>
<dbReference type="PROSITE" id="PS51294">
    <property type="entry name" value="HTH_MYB"/>
    <property type="match status" value="1"/>
</dbReference>
<keyword evidence="3" id="KW-0539">Nucleus</keyword>
<dbReference type="GO" id="GO:0005634">
    <property type="term" value="C:nucleus"/>
    <property type="evidence" value="ECO:0007669"/>
    <property type="project" value="UniProtKB-SubCell"/>
</dbReference>
<feature type="domain" description="HTH myb-type" evidence="5">
    <location>
        <begin position="9"/>
        <end position="82"/>
    </location>
</feature>
<evidence type="ECO:0000259" key="4">
    <source>
        <dbReference type="PROSITE" id="PS50090"/>
    </source>
</evidence>
<dbReference type="InterPro" id="IPR001005">
    <property type="entry name" value="SANT/Myb"/>
</dbReference>
<dbReference type="Gene3D" id="1.10.10.60">
    <property type="entry name" value="Homeodomain-like"/>
    <property type="match status" value="1"/>
</dbReference>
<dbReference type="InterPro" id="IPR017930">
    <property type="entry name" value="Myb_dom"/>
</dbReference>
<protein>
    <recommendedName>
        <fullName evidence="8">HTH myb-type domain-containing protein</fullName>
    </recommendedName>
</protein>
<organism evidence="6 7">
    <name type="scientific">Malus domestica</name>
    <name type="common">Apple</name>
    <name type="synonym">Pyrus malus</name>
    <dbReference type="NCBI Taxonomy" id="3750"/>
    <lineage>
        <taxon>Eukaryota</taxon>
        <taxon>Viridiplantae</taxon>
        <taxon>Streptophyta</taxon>
        <taxon>Embryophyta</taxon>
        <taxon>Tracheophyta</taxon>
        <taxon>Spermatophyta</taxon>
        <taxon>Magnoliopsida</taxon>
        <taxon>eudicotyledons</taxon>
        <taxon>Gunneridae</taxon>
        <taxon>Pentapetalae</taxon>
        <taxon>rosids</taxon>
        <taxon>fabids</taxon>
        <taxon>Rosales</taxon>
        <taxon>Rosaceae</taxon>
        <taxon>Amygdaloideae</taxon>
        <taxon>Maleae</taxon>
        <taxon>Malus</taxon>
    </lineage>
</organism>
<comment type="subcellular location">
    <subcellularLocation>
        <location evidence="1">Nucleus</location>
    </subcellularLocation>
</comment>
<keyword evidence="7" id="KW-1185">Reference proteome</keyword>
<reference evidence="6 7" key="1">
    <citation type="submission" date="2018-10" db="EMBL/GenBank/DDBJ databases">
        <title>A high-quality apple genome assembly.</title>
        <authorList>
            <person name="Hu J."/>
        </authorList>
    </citation>
    <scope>NUCLEOTIDE SEQUENCE [LARGE SCALE GENOMIC DNA]</scope>
    <source>
        <strain evidence="7">cv. HFTH1</strain>
        <tissue evidence="6">Young leaf</tissue>
    </source>
</reference>
<gene>
    <name evidence="6" type="ORF">DVH24_018181</name>
</gene>
<name>A0A498KD87_MALDO</name>
<dbReference type="Pfam" id="PF00249">
    <property type="entry name" value="Myb_DNA-binding"/>
    <property type="match status" value="1"/>
</dbReference>
<dbReference type="Proteomes" id="UP000290289">
    <property type="component" value="Chromosome 2"/>
</dbReference>
<dbReference type="InterPro" id="IPR009057">
    <property type="entry name" value="Homeodomain-like_sf"/>
</dbReference>
<evidence type="ECO:0000313" key="7">
    <source>
        <dbReference type="Proteomes" id="UP000290289"/>
    </source>
</evidence>
<evidence type="ECO:0008006" key="8">
    <source>
        <dbReference type="Google" id="ProtNLM"/>
    </source>
</evidence>
<evidence type="ECO:0000259" key="5">
    <source>
        <dbReference type="PROSITE" id="PS51294"/>
    </source>
</evidence>